<dbReference type="Pfam" id="PF00072">
    <property type="entry name" value="Response_reg"/>
    <property type="match status" value="1"/>
</dbReference>
<dbReference type="Pfam" id="PF00196">
    <property type="entry name" value="GerE"/>
    <property type="match status" value="1"/>
</dbReference>
<name>A0A3M0CXR9_9PROT</name>
<dbReference type="GO" id="GO:0003677">
    <property type="term" value="F:DNA binding"/>
    <property type="evidence" value="ECO:0007669"/>
    <property type="project" value="UniProtKB-KW"/>
</dbReference>
<dbReference type="RefSeq" id="WP_121937561.1">
    <property type="nucleotide sequence ID" value="NZ_REFR01000009.1"/>
</dbReference>
<dbReference type="Gene3D" id="3.40.50.2300">
    <property type="match status" value="1"/>
</dbReference>
<evidence type="ECO:0000256" key="1">
    <source>
        <dbReference type="ARBA" id="ARBA00023125"/>
    </source>
</evidence>
<dbReference type="CDD" id="cd06170">
    <property type="entry name" value="LuxR_C_like"/>
    <property type="match status" value="1"/>
</dbReference>
<keyword evidence="2" id="KW-0597">Phosphoprotein</keyword>
<sequence length="245" mass="26486">MSGNISEDQVKSTVYIALSNPVANPVANPGSNPGMIPPQVRADLEAAGLTLVTVASGTELLERFDADGPSCTVLDILLPPSGGLDILAKLRARRAGAPVLMVGDTPGTRVAVEAMRMGARDVLETPLDPHLLQTRVLELVQEDRGTVIAEKACADRRHRIDTLSRRESQVLDHVLRGLSNKEIARVLEVSPKAIECYRAGMMRKLGQRSSIVMAGWVSRCPSCMAVPLSFENNLQKKIMTKSNQI</sequence>
<gene>
    <name evidence="5" type="ORF">BXY39_0882</name>
</gene>
<dbReference type="PROSITE" id="PS50043">
    <property type="entry name" value="HTH_LUXR_2"/>
    <property type="match status" value="1"/>
</dbReference>
<dbReference type="SMART" id="SM00421">
    <property type="entry name" value="HTH_LUXR"/>
    <property type="match status" value="1"/>
</dbReference>
<keyword evidence="6" id="KW-1185">Reference proteome</keyword>
<keyword evidence="1" id="KW-0238">DNA-binding</keyword>
<feature type="domain" description="Response regulatory" evidence="4">
    <location>
        <begin position="25"/>
        <end position="140"/>
    </location>
</feature>
<dbReference type="PANTHER" id="PTHR43214:SF44">
    <property type="entry name" value="TWO-COMPONENT RESPONSE REGULATOR"/>
    <property type="match status" value="1"/>
</dbReference>
<comment type="caution">
    <text evidence="5">The sequence shown here is derived from an EMBL/GenBank/DDBJ whole genome shotgun (WGS) entry which is preliminary data.</text>
</comment>
<dbReference type="InterPro" id="IPR000792">
    <property type="entry name" value="Tscrpt_reg_LuxR_C"/>
</dbReference>
<dbReference type="PANTHER" id="PTHR43214">
    <property type="entry name" value="TWO-COMPONENT RESPONSE REGULATOR"/>
    <property type="match status" value="1"/>
</dbReference>
<dbReference type="PRINTS" id="PR00038">
    <property type="entry name" value="HTHLUXR"/>
</dbReference>
<dbReference type="InterPro" id="IPR011006">
    <property type="entry name" value="CheY-like_superfamily"/>
</dbReference>
<dbReference type="GO" id="GO:0000160">
    <property type="term" value="P:phosphorelay signal transduction system"/>
    <property type="evidence" value="ECO:0007669"/>
    <property type="project" value="InterPro"/>
</dbReference>
<evidence type="ECO:0000313" key="6">
    <source>
        <dbReference type="Proteomes" id="UP000271227"/>
    </source>
</evidence>
<dbReference type="Gene3D" id="1.10.10.10">
    <property type="entry name" value="Winged helix-like DNA-binding domain superfamily/Winged helix DNA-binding domain"/>
    <property type="match status" value="1"/>
</dbReference>
<protein>
    <submittedName>
        <fullName evidence="5">Two-component system response regulator FixJ</fullName>
    </submittedName>
</protein>
<dbReference type="PROSITE" id="PS50110">
    <property type="entry name" value="RESPONSE_REGULATORY"/>
    <property type="match status" value="1"/>
</dbReference>
<accession>A0A3M0CXR9</accession>
<dbReference type="SUPFAM" id="SSF46894">
    <property type="entry name" value="C-terminal effector domain of the bipartite response regulators"/>
    <property type="match status" value="1"/>
</dbReference>
<organism evidence="5 6">
    <name type="scientific">Eilatimonas milleporae</name>
    <dbReference type="NCBI Taxonomy" id="911205"/>
    <lineage>
        <taxon>Bacteria</taxon>
        <taxon>Pseudomonadati</taxon>
        <taxon>Pseudomonadota</taxon>
        <taxon>Alphaproteobacteria</taxon>
        <taxon>Kordiimonadales</taxon>
        <taxon>Kordiimonadaceae</taxon>
        <taxon>Eilatimonas</taxon>
    </lineage>
</organism>
<dbReference type="OrthoDB" id="9782655at2"/>
<dbReference type="Proteomes" id="UP000271227">
    <property type="component" value="Unassembled WGS sequence"/>
</dbReference>
<feature type="domain" description="HTH luxR-type" evidence="3">
    <location>
        <begin position="156"/>
        <end position="221"/>
    </location>
</feature>
<evidence type="ECO:0000259" key="4">
    <source>
        <dbReference type="PROSITE" id="PS50110"/>
    </source>
</evidence>
<dbReference type="EMBL" id="REFR01000009">
    <property type="protein sequence ID" value="RMB12386.1"/>
    <property type="molecule type" value="Genomic_DNA"/>
</dbReference>
<evidence type="ECO:0000256" key="2">
    <source>
        <dbReference type="PROSITE-ProRule" id="PRU00169"/>
    </source>
</evidence>
<dbReference type="GO" id="GO:0006355">
    <property type="term" value="P:regulation of DNA-templated transcription"/>
    <property type="evidence" value="ECO:0007669"/>
    <property type="project" value="InterPro"/>
</dbReference>
<dbReference type="AlphaFoldDB" id="A0A3M0CXR9"/>
<evidence type="ECO:0000259" key="3">
    <source>
        <dbReference type="PROSITE" id="PS50043"/>
    </source>
</evidence>
<dbReference type="InterPro" id="IPR001789">
    <property type="entry name" value="Sig_transdc_resp-reg_receiver"/>
</dbReference>
<evidence type="ECO:0000313" key="5">
    <source>
        <dbReference type="EMBL" id="RMB12386.1"/>
    </source>
</evidence>
<reference evidence="5 6" key="1">
    <citation type="submission" date="2018-10" db="EMBL/GenBank/DDBJ databases">
        <title>Genomic Encyclopedia of Archaeal and Bacterial Type Strains, Phase II (KMG-II): from individual species to whole genera.</title>
        <authorList>
            <person name="Goeker M."/>
        </authorList>
    </citation>
    <scope>NUCLEOTIDE SEQUENCE [LARGE SCALE GENOMIC DNA]</scope>
    <source>
        <strain evidence="5 6">DSM 25217</strain>
    </source>
</reference>
<feature type="modified residue" description="4-aspartylphosphate" evidence="2">
    <location>
        <position position="75"/>
    </location>
</feature>
<dbReference type="InterPro" id="IPR016032">
    <property type="entry name" value="Sig_transdc_resp-reg_C-effctor"/>
</dbReference>
<dbReference type="SUPFAM" id="SSF52172">
    <property type="entry name" value="CheY-like"/>
    <property type="match status" value="1"/>
</dbReference>
<dbReference type="InParanoid" id="A0A3M0CXR9"/>
<dbReference type="InterPro" id="IPR036388">
    <property type="entry name" value="WH-like_DNA-bd_sf"/>
</dbReference>
<dbReference type="InterPro" id="IPR039420">
    <property type="entry name" value="WalR-like"/>
</dbReference>
<proteinExistence type="predicted"/>
<dbReference type="SMART" id="SM00448">
    <property type="entry name" value="REC"/>
    <property type="match status" value="1"/>
</dbReference>